<dbReference type="InterPro" id="IPR011766">
    <property type="entry name" value="TPP_enzyme_TPP-bd"/>
</dbReference>
<evidence type="ECO:0000313" key="4">
    <source>
        <dbReference type="Proteomes" id="UP000178690"/>
    </source>
</evidence>
<dbReference type="SUPFAM" id="SSF52518">
    <property type="entry name" value="Thiamin diphosphate-binding fold (THDP-binding)"/>
    <property type="match status" value="1"/>
</dbReference>
<comment type="caution">
    <text evidence="3">The sequence shown here is derived from an EMBL/GenBank/DDBJ whole genome shotgun (WGS) entry which is preliminary data.</text>
</comment>
<sequence>MTQARSPKEYDAREHFWCPGCGDAGDLTAIKRFCLKHDIDPSMLVDSTGIGCSSKIGEYHRCNGHHWLHGRSLPVALAVKTVNPKLFVIDAGGDGDGGAIGMEHFIHSCRRNPSVVYILMNNQVYGLTKGQASLTAHKGLVTPTTPDGAKDDPVDLVELAIAAGATFVARGYSYRQDELGELLDAAYEHILAGRGFAYVETLSPCPTYHREPAHDQLKSWYEENILDVVTANREMHEMLVAARDIDPAYDPYDRARVLALLARVKETSGKLLTGILFRNDGKAALEEKLGVRDHAIVDLDLSPEANRETLERLIDSFR</sequence>
<gene>
    <name evidence="3" type="ORF">A2682_01835</name>
</gene>
<dbReference type="PANTHER" id="PTHR48084">
    <property type="entry name" value="2-OXOGLUTARATE OXIDOREDUCTASE SUBUNIT KORB-RELATED"/>
    <property type="match status" value="1"/>
</dbReference>
<dbReference type="AlphaFoldDB" id="A0A1G2PNS0"/>
<proteinExistence type="predicted"/>
<dbReference type="InterPro" id="IPR029061">
    <property type="entry name" value="THDP-binding"/>
</dbReference>
<organism evidence="3 4">
    <name type="scientific">Terrybacteria sp. (strain RIFCSPHIGHO2_01_FULL_58_15)</name>
    <dbReference type="NCBI Taxonomy" id="1802363"/>
    <lineage>
        <taxon>Bacteria</taxon>
        <taxon>Candidatus Terryibacteriota</taxon>
    </lineage>
</organism>
<dbReference type="STRING" id="1802363.A2682_01835"/>
<dbReference type="GO" id="GO:0030976">
    <property type="term" value="F:thiamine pyrophosphate binding"/>
    <property type="evidence" value="ECO:0007669"/>
    <property type="project" value="InterPro"/>
</dbReference>
<feature type="domain" description="Thiamine pyrophosphate enzyme TPP-binding" evidence="2">
    <location>
        <begin position="50"/>
        <end position="200"/>
    </location>
</feature>
<dbReference type="GO" id="GO:0045333">
    <property type="term" value="P:cellular respiration"/>
    <property type="evidence" value="ECO:0007669"/>
    <property type="project" value="UniProtKB-ARBA"/>
</dbReference>
<accession>A0A1G2PNS0</accession>
<dbReference type="InterPro" id="IPR051457">
    <property type="entry name" value="2-oxoacid:Fd_oxidoreductase"/>
</dbReference>
<dbReference type="Gene3D" id="3.40.50.970">
    <property type="match status" value="1"/>
</dbReference>
<dbReference type="PANTHER" id="PTHR48084:SF4">
    <property type="entry name" value="2-OXOGLUTARATE OXIDOREDUCTASE SUBUNIT KORB"/>
    <property type="match status" value="1"/>
</dbReference>
<protein>
    <recommendedName>
        <fullName evidence="2">Thiamine pyrophosphate enzyme TPP-binding domain-containing protein</fullName>
    </recommendedName>
</protein>
<keyword evidence="1" id="KW-0560">Oxidoreductase</keyword>
<reference evidence="3 4" key="1">
    <citation type="journal article" date="2016" name="Nat. Commun.">
        <title>Thousands of microbial genomes shed light on interconnected biogeochemical processes in an aquifer system.</title>
        <authorList>
            <person name="Anantharaman K."/>
            <person name="Brown C.T."/>
            <person name="Hug L.A."/>
            <person name="Sharon I."/>
            <person name="Castelle C.J."/>
            <person name="Probst A.J."/>
            <person name="Thomas B.C."/>
            <person name="Singh A."/>
            <person name="Wilkins M.J."/>
            <person name="Karaoz U."/>
            <person name="Brodie E.L."/>
            <person name="Williams K.H."/>
            <person name="Hubbard S.S."/>
            <person name="Banfield J.F."/>
        </authorList>
    </citation>
    <scope>NUCLEOTIDE SEQUENCE [LARGE SCALE GENOMIC DNA]</scope>
    <source>
        <strain evidence="4">RIFCSPHIGHO2_01_FULL_58_15</strain>
    </source>
</reference>
<evidence type="ECO:0000313" key="3">
    <source>
        <dbReference type="EMBL" id="OHA49988.1"/>
    </source>
</evidence>
<name>A0A1G2PNS0_TERXR</name>
<dbReference type="GO" id="GO:0016625">
    <property type="term" value="F:oxidoreductase activity, acting on the aldehyde or oxo group of donors, iron-sulfur protein as acceptor"/>
    <property type="evidence" value="ECO:0007669"/>
    <property type="project" value="UniProtKB-ARBA"/>
</dbReference>
<evidence type="ECO:0000256" key="1">
    <source>
        <dbReference type="ARBA" id="ARBA00023002"/>
    </source>
</evidence>
<dbReference type="Pfam" id="PF02775">
    <property type="entry name" value="TPP_enzyme_C"/>
    <property type="match status" value="1"/>
</dbReference>
<dbReference type="EMBL" id="MHST01000002">
    <property type="protein sequence ID" value="OHA49988.1"/>
    <property type="molecule type" value="Genomic_DNA"/>
</dbReference>
<dbReference type="Proteomes" id="UP000178690">
    <property type="component" value="Unassembled WGS sequence"/>
</dbReference>
<evidence type="ECO:0000259" key="2">
    <source>
        <dbReference type="Pfam" id="PF02775"/>
    </source>
</evidence>